<keyword evidence="1" id="KW-1133">Transmembrane helix</keyword>
<feature type="transmembrane region" description="Helical" evidence="1">
    <location>
        <begin position="51"/>
        <end position="68"/>
    </location>
</feature>
<proteinExistence type="predicted"/>
<dbReference type="Pfam" id="PF01970">
    <property type="entry name" value="TctA"/>
    <property type="match status" value="1"/>
</dbReference>
<dbReference type="EMBL" id="NPEU01000983">
    <property type="protein sequence ID" value="RAI26049.1"/>
    <property type="molecule type" value="Genomic_DNA"/>
</dbReference>
<accession>A0A327JID0</accession>
<sequence length="91" mass="9210">MDGFAVAFTGRNLLLCFVGCLWGTAVGVLPGLGPLAGMALLLPLTFKLDPAGAVIMLAGIFNGAMYGGSTTSILMRIPGEAASVVTCIDGY</sequence>
<evidence type="ECO:0000313" key="3">
    <source>
        <dbReference type="EMBL" id="RAI26049.1"/>
    </source>
</evidence>
<evidence type="ECO:0000256" key="1">
    <source>
        <dbReference type="SAM" id="Phobius"/>
    </source>
</evidence>
<feature type="transmembrane region" description="Helical" evidence="1">
    <location>
        <begin position="12"/>
        <end position="31"/>
    </location>
</feature>
<dbReference type="Proteomes" id="UP000248863">
    <property type="component" value="Unassembled WGS sequence"/>
</dbReference>
<organism evidence="3 4">
    <name type="scientific">Rhodoplanes elegans</name>
    <dbReference type="NCBI Taxonomy" id="29408"/>
    <lineage>
        <taxon>Bacteria</taxon>
        <taxon>Pseudomonadati</taxon>
        <taxon>Pseudomonadota</taxon>
        <taxon>Alphaproteobacteria</taxon>
        <taxon>Hyphomicrobiales</taxon>
        <taxon>Nitrobacteraceae</taxon>
        <taxon>Rhodoplanes</taxon>
    </lineage>
</organism>
<feature type="non-terminal residue" evidence="3">
    <location>
        <position position="91"/>
    </location>
</feature>
<evidence type="ECO:0000259" key="2">
    <source>
        <dbReference type="Pfam" id="PF01970"/>
    </source>
</evidence>
<dbReference type="PANTHER" id="PTHR35342">
    <property type="entry name" value="TRICARBOXYLIC TRANSPORT PROTEIN"/>
    <property type="match status" value="1"/>
</dbReference>
<dbReference type="PANTHER" id="PTHR35342:SF5">
    <property type="entry name" value="TRICARBOXYLIC TRANSPORT PROTEIN"/>
    <property type="match status" value="1"/>
</dbReference>
<evidence type="ECO:0000313" key="4">
    <source>
        <dbReference type="Proteomes" id="UP000248863"/>
    </source>
</evidence>
<keyword evidence="4" id="KW-1185">Reference proteome</keyword>
<comment type="caution">
    <text evidence="3">The sequence shown here is derived from an EMBL/GenBank/DDBJ whole genome shotgun (WGS) entry which is preliminary data.</text>
</comment>
<dbReference type="RefSeq" id="WP_210207756.1">
    <property type="nucleotide sequence ID" value="NZ_NPEU01000983.1"/>
</dbReference>
<protein>
    <recommendedName>
        <fullName evidence="2">DUF112 domain-containing protein</fullName>
    </recommendedName>
</protein>
<gene>
    <name evidence="3" type="ORF">CH338_30980</name>
</gene>
<dbReference type="InterPro" id="IPR002823">
    <property type="entry name" value="DUF112_TM"/>
</dbReference>
<keyword evidence="1" id="KW-0812">Transmembrane</keyword>
<keyword evidence="1" id="KW-0472">Membrane</keyword>
<reference evidence="3 4" key="1">
    <citation type="submission" date="2017-07" db="EMBL/GenBank/DDBJ databases">
        <title>Draft Genome Sequences of Select Purple Nonsulfur Bacteria.</title>
        <authorList>
            <person name="Lasarre B."/>
            <person name="Mckinlay J.B."/>
        </authorList>
    </citation>
    <scope>NUCLEOTIDE SEQUENCE [LARGE SCALE GENOMIC DNA]</scope>
    <source>
        <strain evidence="3 4">DSM 11907</strain>
    </source>
</reference>
<name>A0A327JID0_9BRAD</name>
<feature type="domain" description="DUF112" evidence="2">
    <location>
        <begin position="13"/>
        <end position="91"/>
    </location>
</feature>
<dbReference type="AlphaFoldDB" id="A0A327JID0"/>